<dbReference type="SUPFAM" id="SSF103088">
    <property type="entry name" value="OmpA-like"/>
    <property type="match status" value="1"/>
</dbReference>
<gene>
    <name evidence="4" type="primary">tssL</name>
    <name evidence="4" type="ORF">E7V67_015110</name>
</gene>
<dbReference type="Gene3D" id="3.30.1330.60">
    <property type="entry name" value="OmpA-like domain"/>
    <property type="match status" value="1"/>
</dbReference>
<name>A0ABZ1UE37_9BURK</name>
<dbReference type="PANTHER" id="PTHR38033:SF1">
    <property type="entry name" value="DOTU FAMILY TYPE IV_VI SECRETION SYSTEM PROTEIN"/>
    <property type="match status" value="1"/>
</dbReference>
<dbReference type="Pfam" id="PF00691">
    <property type="entry name" value="OmpA"/>
    <property type="match status" value="1"/>
</dbReference>
<dbReference type="InterPro" id="IPR006665">
    <property type="entry name" value="OmpA-like"/>
</dbReference>
<protein>
    <submittedName>
        <fullName evidence="4">Type VI secretion system protein TssL, long form</fullName>
    </submittedName>
</protein>
<keyword evidence="1" id="KW-0472">Membrane</keyword>
<dbReference type="InterPro" id="IPR036737">
    <property type="entry name" value="OmpA-like_sf"/>
</dbReference>
<dbReference type="InterPro" id="IPR017733">
    <property type="entry name" value="OmpA-like_dom_proteobacteria"/>
</dbReference>
<keyword evidence="5" id="KW-1185">Reference proteome</keyword>
<dbReference type="InterPro" id="IPR038522">
    <property type="entry name" value="T4/T6SS_DotU_sf"/>
</dbReference>
<evidence type="ECO:0000313" key="4">
    <source>
        <dbReference type="EMBL" id="WUR11048.1"/>
    </source>
</evidence>
<sequence length="445" mass="47023">MNANDSDQPLQDTDRTMLVPRPGLHPAPSLLPREPATAPVAAPVAAPPAASPVQPVPLHGAGLNPLVQAANPLLDLVPPLRRMATHPDVEGLRIGLVQAVRTFEAAARAAQVDPELIAAARYALCTLLDETIASTPWGGGAWPSRSLLVTFHNEAFGGEKFFLILQKLSQNPQAALPALELMYVCLALGFEGRYRVLENGRSQLDALRERLLQMIERQRGPAGPELSVHWQGQGGAGEPLWRAVPVWIVAAGAAVLLLVLQLALSWRLGQASDPVFASLLSLKTAAPPAAAPAPARAPARSAHLVTFLAPEIAQGLVSVAERDGRTTITLRGDGVFASGSGEVAPAYLPLLDRIGAALATVPGRVAVVGHTDNVRPGLSARFPSNYELSRTRAETVRALLARRAGPPARYDVEGHGEAEPLVPNDTAANRARNRRVEIMVATPAA</sequence>
<dbReference type="EMBL" id="CP136508">
    <property type="protein sequence ID" value="WUR11048.1"/>
    <property type="molecule type" value="Genomic_DNA"/>
</dbReference>
<dbReference type="PANTHER" id="PTHR38033">
    <property type="entry name" value="MEMBRANE PROTEIN-RELATED"/>
    <property type="match status" value="1"/>
</dbReference>
<dbReference type="NCBIfam" id="TIGR03349">
    <property type="entry name" value="IV_VI_DotU"/>
    <property type="match status" value="1"/>
</dbReference>
<accession>A0ABZ1UE37</accession>
<feature type="domain" description="OmpA-like" evidence="3">
    <location>
        <begin position="323"/>
        <end position="444"/>
    </location>
</feature>
<organism evidence="4 5">
    <name type="scientific">[Empedobacter] haloabium</name>
    <dbReference type="NCBI Taxonomy" id="592317"/>
    <lineage>
        <taxon>Bacteria</taxon>
        <taxon>Pseudomonadati</taxon>
        <taxon>Pseudomonadota</taxon>
        <taxon>Betaproteobacteria</taxon>
        <taxon>Burkholderiales</taxon>
        <taxon>Oxalobacteraceae</taxon>
        <taxon>Telluria group</taxon>
        <taxon>Telluria group incertae sedis</taxon>
    </lineage>
</organism>
<evidence type="ECO:0000259" key="3">
    <source>
        <dbReference type="PROSITE" id="PS51123"/>
    </source>
</evidence>
<dbReference type="Pfam" id="PF09850">
    <property type="entry name" value="DotU"/>
    <property type="match status" value="1"/>
</dbReference>
<dbReference type="Proteomes" id="UP000321323">
    <property type="component" value="Chromosome"/>
</dbReference>
<feature type="compositionally biased region" description="Polar residues" evidence="2">
    <location>
        <begin position="1"/>
        <end position="11"/>
    </location>
</feature>
<evidence type="ECO:0000313" key="5">
    <source>
        <dbReference type="Proteomes" id="UP000321323"/>
    </source>
</evidence>
<dbReference type="NCBIfam" id="NF038228">
    <property type="entry name" value="IcmH_DotU_IVB"/>
    <property type="match status" value="1"/>
</dbReference>
<dbReference type="Gene3D" id="1.25.40.590">
    <property type="entry name" value="Type IV / VI secretion system, DotU"/>
    <property type="match status" value="1"/>
</dbReference>
<feature type="region of interest" description="Disordered" evidence="2">
    <location>
        <begin position="1"/>
        <end position="39"/>
    </location>
</feature>
<dbReference type="CDD" id="cd07185">
    <property type="entry name" value="OmpA_C-like"/>
    <property type="match status" value="1"/>
</dbReference>
<reference evidence="4 5" key="1">
    <citation type="journal article" date="2019" name="Int. J. Syst. Evol. Microbiol.">
        <title>The Draft Whole-Genome Sequence of the Antibiotic Producer Empedobacter haloabium ATCC 31962 Provides Indications for Its Taxonomic Reclassification.</title>
        <authorList>
            <person name="Miess H."/>
            <person name="Arlt P."/>
            <person name="Apel A.K."/>
            <person name="Weber T."/>
            <person name="Nieselt K."/>
            <person name="Hanssen F."/>
            <person name="Czemmel S."/>
            <person name="Nahnsen S."/>
            <person name="Gross H."/>
        </authorList>
    </citation>
    <scope>NUCLEOTIDE SEQUENCE [LARGE SCALE GENOMIC DNA]</scope>
    <source>
        <strain evidence="4 5">ATCC 31962</strain>
    </source>
</reference>
<evidence type="ECO:0000256" key="2">
    <source>
        <dbReference type="SAM" id="MobiDB-lite"/>
    </source>
</evidence>
<dbReference type="PROSITE" id="PS51123">
    <property type="entry name" value="OMPA_2"/>
    <property type="match status" value="1"/>
</dbReference>
<dbReference type="NCBIfam" id="TIGR03350">
    <property type="entry name" value="type_VI_ompA"/>
    <property type="match status" value="1"/>
</dbReference>
<proteinExistence type="predicted"/>
<dbReference type="InterPro" id="IPR017732">
    <property type="entry name" value="T4/T6SS_DotU"/>
</dbReference>
<evidence type="ECO:0000256" key="1">
    <source>
        <dbReference type="PROSITE-ProRule" id="PRU00473"/>
    </source>
</evidence>